<dbReference type="InterPro" id="IPR013221">
    <property type="entry name" value="Mur_ligase_cen"/>
</dbReference>
<evidence type="ECO:0000313" key="13">
    <source>
        <dbReference type="EMBL" id="MPL88932.1"/>
    </source>
</evidence>
<feature type="domain" description="Mur ligase central" evidence="12">
    <location>
        <begin position="92"/>
        <end position="282"/>
    </location>
</feature>
<evidence type="ECO:0000256" key="6">
    <source>
        <dbReference type="ARBA" id="ARBA00022960"/>
    </source>
</evidence>
<dbReference type="InterPro" id="IPR018109">
    <property type="entry name" value="Folylpolyglutamate_synth_CS"/>
</dbReference>
<keyword evidence="3" id="KW-0132">Cell division</keyword>
<keyword evidence="7" id="KW-0573">Peptidoglycan synthesis</keyword>
<keyword evidence="8" id="KW-0131">Cell cycle</keyword>
<dbReference type="InterPro" id="IPR004101">
    <property type="entry name" value="Mur_ligase_C"/>
</dbReference>
<dbReference type="SUPFAM" id="SSF53623">
    <property type="entry name" value="MurD-like peptide ligases, catalytic domain"/>
    <property type="match status" value="1"/>
</dbReference>
<dbReference type="GO" id="GO:0009252">
    <property type="term" value="P:peptidoglycan biosynthetic process"/>
    <property type="evidence" value="ECO:0007669"/>
    <property type="project" value="UniProtKB-KW"/>
</dbReference>
<dbReference type="Pfam" id="PF02875">
    <property type="entry name" value="Mur_ligase_C"/>
    <property type="match status" value="1"/>
</dbReference>
<dbReference type="InterPro" id="IPR005863">
    <property type="entry name" value="UDP-N-AcMur_synth"/>
</dbReference>
<dbReference type="AlphaFoldDB" id="A0A644VE17"/>
<dbReference type="Gene3D" id="3.90.190.20">
    <property type="entry name" value="Mur ligase, C-terminal domain"/>
    <property type="match status" value="1"/>
</dbReference>
<evidence type="ECO:0000256" key="3">
    <source>
        <dbReference type="ARBA" id="ARBA00022618"/>
    </source>
</evidence>
<evidence type="ECO:0000256" key="8">
    <source>
        <dbReference type="ARBA" id="ARBA00023306"/>
    </source>
</evidence>
<evidence type="ECO:0000256" key="7">
    <source>
        <dbReference type="ARBA" id="ARBA00022984"/>
    </source>
</evidence>
<sequence>MELYDIFLEHPVITTDSRNCPAGSIFFALKGDKFNANEFAATALENGCAYAVIDEPEYARDDRYIVVKDVLKSLQELATLHRKEVGVKIIGITGTNGKTTTKELIASVLKEKYKIHYTQGNLNNHIGVPLTLLQLHTEHQLAIIEMGANHQGEIKGLCEIAQPDFGIITNVGKAHLEGFGSFEGVMKTKAELYDYIAANGLGIFIHADNEYLKNMAEKAKVHPDKQVTYGMKSHPDLSMVTGKVIAGDPFLTMECQTGTVFDVKTRLIGTYNAENVLAAVAIGHFFGLKNNQIKQGIENYEPKNNRSQFVETGKNKLIVDAYNANPTSMQAAILNFADMQTEKKMLILGDMLELGNQSAEEHQSIINLLEDKGFENVLLVGCEFKNTKHSFRVFEKAENLSALLKEQCPENYTILIKGSRGIQLEKIISLL</sequence>
<feature type="domain" description="Mur ligase C-terminal" evidence="11">
    <location>
        <begin position="306"/>
        <end position="420"/>
    </location>
</feature>
<keyword evidence="6" id="KW-0133">Cell shape</keyword>
<dbReference type="PANTHER" id="PTHR43024">
    <property type="entry name" value="UDP-N-ACETYLMURAMOYL-TRIPEPTIDE--D-ALANYL-D-ALANINE LIGASE"/>
    <property type="match status" value="1"/>
</dbReference>
<evidence type="ECO:0000256" key="1">
    <source>
        <dbReference type="ARBA" id="ARBA00022490"/>
    </source>
</evidence>
<evidence type="ECO:0000256" key="9">
    <source>
        <dbReference type="ARBA" id="ARBA00023316"/>
    </source>
</evidence>
<dbReference type="GO" id="GO:0005524">
    <property type="term" value="F:ATP binding"/>
    <property type="evidence" value="ECO:0007669"/>
    <property type="project" value="UniProtKB-KW"/>
</dbReference>
<dbReference type="GO" id="GO:0071555">
    <property type="term" value="P:cell wall organization"/>
    <property type="evidence" value="ECO:0007669"/>
    <property type="project" value="UniProtKB-KW"/>
</dbReference>
<dbReference type="InterPro" id="IPR036565">
    <property type="entry name" value="Mur-like_cat_sf"/>
</dbReference>
<comment type="caution">
    <text evidence="13">The sequence shown here is derived from an EMBL/GenBank/DDBJ whole genome shotgun (WGS) entry which is preliminary data.</text>
</comment>
<dbReference type="PROSITE" id="PS01011">
    <property type="entry name" value="FOLYLPOLYGLU_SYNT_1"/>
    <property type="match status" value="1"/>
</dbReference>
<dbReference type="Gene3D" id="3.40.1390.10">
    <property type="entry name" value="MurE/MurF, N-terminal domain"/>
    <property type="match status" value="1"/>
</dbReference>
<evidence type="ECO:0000256" key="2">
    <source>
        <dbReference type="ARBA" id="ARBA00022598"/>
    </source>
</evidence>
<dbReference type="EMBL" id="VSSQ01000268">
    <property type="protein sequence ID" value="MPL88932.1"/>
    <property type="molecule type" value="Genomic_DNA"/>
</dbReference>
<keyword evidence="9" id="KW-0961">Cell wall biogenesis/degradation</keyword>
<keyword evidence="4" id="KW-0547">Nucleotide-binding</keyword>
<evidence type="ECO:0000256" key="4">
    <source>
        <dbReference type="ARBA" id="ARBA00022741"/>
    </source>
</evidence>
<dbReference type="Gene3D" id="3.40.1190.10">
    <property type="entry name" value="Mur-like, catalytic domain"/>
    <property type="match status" value="1"/>
</dbReference>
<dbReference type="Pfam" id="PF08245">
    <property type="entry name" value="Mur_ligase_M"/>
    <property type="match status" value="1"/>
</dbReference>
<evidence type="ECO:0000256" key="10">
    <source>
        <dbReference type="ARBA" id="ARBA00031461"/>
    </source>
</evidence>
<keyword evidence="1" id="KW-0963">Cytoplasm</keyword>
<dbReference type="InterPro" id="IPR051046">
    <property type="entry name" value="MurCDEF_CellWall_CoF430Synth"/>
</dbReference>
<accession>A0A644VE17</accession>
<name>A0A644VE17_9ZZZZ</name>
<evidence type="ECO:0000259" key="12">
    <source>
        <dbReference type="Pfam" id="PF08245"/>
    </source>
</evidence>
<keyword evidence="2 13" id="KW-0436">Ligase</keyword>
<dbReference type="InterPro" id="IPR035911">
    <property type="entry name" value="MurE/MurF_N"/>
</dbReference>
<dbReference type="NCBIfam" id="TIGR01143">
    <property type="entry name" value="murF"/>
    <property type="match status" value="1"/>
</dbReference>
<protein>
    <recommendedName>
        <fullName evidence="10">UDP-MurNAc-pentapeptide synthetase</fullName>
    </recommendedName>
</protein>
<dbReference type="PANTHER" id="PTHR43024:SF1">
    <property type="entry name" value="UDP-N-ACETYLMURAMOYL-TRIPEPTIDE--D-ALANYL-D-ALANINE LIGASE"/>
    <property type="match status" value="1"/>
</dbReference>
<dbReference type="GO" id="GO:0051301">
    <property type="term" value="P:cell division"/>
    <property type="evidence" value="ECO:0007669"/>
    <property type="project" value="UniProtKB-KW"/>
</dbReference>
<dbReference type="GO" id="GO:0008360">
    <property type="term" value="P:regulation of cell shape"/>
    <property type="evidence" value="ECO:0007669"/>
    <property type="project" value="UniProtKB-KW"/>
</dbReference>
<organism evidence="13">
    <name type="scientific">bioreactor metagenome</name>
    <dbReference type="NCBI Taxonomy" id="1076179"/>
    <lineage>
        <taxon>unclassified sequences</taxon>
        <taxon>metagenomes</taxon>
        <taxon>ecological metagenomes</taxon>
    </lineage>
</organism>
<dbReference type="SUPFAM" id="SSF53244">
    <property type="entry name" value="MurD-like peptide ligases, peptide-binding domain"/>
    <property type="match status" value="1"/>
</dbReference>
<dbReference type="GO" id="GO:0047480">
    <property type="term" value="F:UDP-N-acetylmuramoyl-tripeptide-D-alanyl-D-alanine ligase activity"/>
    <property type="evidence" value="ECO:0007669"/>
    <property type="project" value="InterPro"/>
</dbReference>
<keyword evidence="5" id="KW-0067">ATP-binding</keyword>
<evidence type="ECO:0000256" key="5">
    <source>
        <dbReference type="ARBA" id="ARBA00022840"/>
    </source>
</evidence>
<reference evidence="13" key="1">
    <citation type="submission" date="2019-08" db="EMBL/GenBank/DDBJ databases">
        <authorList>
            <person name="Kucharzyk K."/>
            <person name="Murdoch R.W."/>
            <person name="Higgins S."/>
            <person name="Loffler F."/>
        </authorList>
    </citation>
    <scope>NUCLEOTIDE SEQUENCE</scope>
</reference>
<proteinExistence type="inferred from homology"/>
<dbReference type="HAMAP" id="MF_02019">
    <property type="entry name" value="MurF"/>
    <property type="match status" value="1"/>
</dbReference>
<dbReference type="InterPro" id="IPR036615">
    <property type="entry name" value="Mur_ligase_C_dom_sf"/>
</dbReference>
<dbReference type="GO" id="GO:0004326">
    <property type="term" value="F:tetrahydrofolylpolyglutamate synthase activity"/>
    <property type="evidence" value="ECO:0007669"/>
    <property type="project" value="InterPro"/>
</dbReference>
<gene>
    <name evidence="13" type="primary">murF_14</name>
    <name evidence="13" type="ORF">SDC9_34961</name>
</gene>
<evidence type="ECO:0000259" key="11">
    <source>
        <dbReference type="Pfam" id="PF02875"/>
    </source>
</evidence>
<dbReference type="SUPFAM" id="SSF63418">
    <property type="entry name" value="MurE/MurF N-terminal domain"/>
    <property type="match status" value="1"/>
</dbReference>